<evidence type="ECO:0000313" key="3">
    <source>
        <dbReference type="Proteomes" id="UP000008021"/>
    </source>
</evidence>
<name>A0A0E0F727_9ORYZ</name>
<dbReference type="AlphaFoldDB" id="A0A0E0F727"/>
<dbReference type="PANTHER" id="PTHR32133:SF366">
    <property type="entry name" value="OS07G0122900 PROTEIN"/>
    <property type="match status" value="1"/>
</dbReference>
<dbReference type="eggNOG" id="ENOG502SKDB">
    <property type="taxonomic scope" value="Eukaryota"/>
</dbReference>
<dbReference type="EnsemblPlants" id="OMERI11G14730.1">
    <property type="protein sequence ID" value="OMERI11G14730.1"/>
    <property type="gene ID" value="OMERI11G14730"/>
</dbReference>
<feature type="domain" description="F-box" evidence="1">
    <location>
        <begin position="19"/>
        <end position="62"/>
    </location>
</feature>
<reference evidence="2" key="1">
    <citation type="submission" date="2015-04" db="UniProtKB">
        <authorList>
            <consortium name="EnsemblPlants"/>
        </authorList>
    </citation>
    <scope>IDENTIFICATION</scope>
</reference>
<proteinExistence type="predicted"/>
<accession>A0A0E0F727</accession>
<dbReference type="PANTHER" id="PTHR32133">
    <property type="entry name" value="OS07G0120400 PROTEIN"/>
    <property type="match status" value="1"/>
</dbReference>
<dbReference type="InterPro" id="IPR036047">
    <property type="entry name" value="F-box-like_dom_sf"/>
</dbReference>
<dbReference type="SMART" id="SM00256">
    <property type="entry name" value="FBOX"/>
    <property type="match status" value="1"/>
</dbReference>
<dbReference type="HOGENOM" id="CLU_017945_2_1_1"/>
<evidence type="ECO:0000259" key="1">
    <source>
        <dbReference type="SMART" id="SM00256"/>
    </source>
</evidence>
<organism evidence="2">
    <name type="scientific">Oryza meridionalis</name>
    <dbReference type="NCBI Taxonomy" id="40149"/>
    <lineage>
        <taxon>Eukaryota</taxon>
        <taxon>Viridiplantae</taxon>
        <taxon>Streptophyta</taxon>
        <taxon>Embryophyta</taxon>
        <taxon>Tracheophyta</taxon>
        <taxon>Spermatophyta</taxon>
        <taxon>Magnoliopsida</taxon>
        <taxon>Liliopsida</taxon>
        <taxon>Poales</taxon>
        <taxon>Poaceae</taxon>
        <taxon>BOP clade</taxon>
        <taxon>Oryzoideae</taxon>
        <taxon>Oryzeae</taxon>
        <taxon>Oryzinae</taxon>
        <taxon>Oryza</taxon>
    </lineage>
</organism>
<reference evidence="2" key="2">
    <citation type="submission" date="2018-05" db="EMBL/GenBank/DDBJ databases">
        <title>OmerRS3 (Oryza meridionalis Reference Sequence Version 3).</title>
        <authorList>
            <person name="Zhang J."/>
            <person name="Kudrna D."/>
            <person name="Lee S."/>
            <person name="Talag J."/>
            <person name="Welchert J."/>
            <person name="Wing R.A."/>
        </authorList>
    </citation>
    <scope>NUCLEOTIDE SEQUENCE [LARGE SCALE GENOMIC DNA]</scope>
    <source>
        <strain evidence="2">cv. OR44</strain>
    </source>
</reference>
<dbReference type="Proteomes" id="UP000008021">
    <property type="component" value="Chromosome 11"/>
</dbReference>
<sequence>MTTPPAAKRRRRCSPPPELNDDVIGEILLRLPPGDPALLVRCSLVCKPWRRLLSSDPVFLRRHREFHLRRRTPRPLLGFLFNQLGEDPGGVAWFAPTSSLRCLPHHHHRDWYALDARHGLVLFSTVLSRDAVAAEHDLVVWDPTTGRRWGLDFPGFLEDFNWSASVLCAADGCDHRHCHGAPFLVAVVSTGRYCNTSAAIYSSETGAWGGAIALEREHPDPDDAVKIGKPGVQVGNAIYFPCVRSAQILECDMSGHTLAVFDSPVAGRGWPDNGLLMTAECGGGGGRLGFAFARRSMLHLWSRVATGDGAMAWSPLRGINLEPLLAVLIRRPPEHHPLTPNLVGFADGVGVIFAEIDGDVFTIEVSSRRGKKVYRREDIHTVFPYTSFYTPRGGINFDPLP</sequence>
<dbReference type="InterPro" id="IPR001810">
    <property type="entry name" value="F-box_dom"/>
</dbReference>
<dbReference type="Pfam" id="PF00646">
    <property type="entry name" value="F-box"/>
    <property type="match status" value="1"/>
</dbReference>
<dbReference type="SUPFAM" id="SSF81383">
    <property type="entry name" value="F-box domain"/>
    <property type="match status" value="1"/>
</dbReference>
<dbReference type="Gene3D" id="1.20.1280.50">
    <property type="match status" value="1"/>
</dbReference>
<keyword evidence="3" id="KW-1185">Reference proteome</keyword>
<protein>
    <recommendedName>
        <fullName evidence="1">F-box domain-containing protein</fullName>
    </recommendedName>
</protein>
<evidence type="ECO:0000313" key="2">
    <source>
        <dbReference type="EnsemblPlants" id="OMERI11G14730.1"/>
    </source>
</evidence>
<dbReference type="Gramene" id="OMERI11G14730.1">
    <property type="protein sequence ID" value="OMERI11G14730.1"/>
    <property type="gene ID" value="OMERI11G14730"/>
</dbReference>